<feature type="compositionally biased region" description="Low complexity" evidence="1">
    <location>
        <begin position="109"/>
        <end position="119"/>
    </location>
</feature>
<evidence type="ECO:0000313" key="2">
    <source>
        <dbReference type="EMBL" id="CAI2387560.1"/>
    </source>
</evidence>
<feature type="compositionally biased region" description="Low complexity" evidence="1">
    <location>
        <begin position="49"/>
        <end position="58"/>
    </location>
</feature>
<sequence>MKANKTSCSKIVPIEEFKSVASCRRKKYQINLDPNSTENKAQIHKLSKSESPSENPSSCTKEQDASLLTMIEKNNDSTDDTKIGIEVMSSLNNNPVEEDKDEVQTCRISKSSSKSVSNSGTPLNASKQMIFDGGLPISQDKISRMFYGKSIKKEQSTRGRNPKLNKPKPYSKKFSISKNTLEKQSFRSSRERVNYRTSQGYIKKLKAHKSSIPSGTLNSKSLNYYTKGTSKSNAKTQLKFYINQTYKTHISANQLVIHNMAGKKDHTIDLSVPKAKKSTKIRSTQKVATKAGLCKNSARVASSFTKRLSSKASKPLVCMVKYPNVSTKFLKSKREKLNLTSKTDHFNSNSSLSQLNRTVSKASHFSSKEKPKKTAVKANKPLTSSLLKTNFLQNKFDAKKKIVNKSMENKFRKLTVLKTKKRQKIIKKAVCKKQKEDSTSNLSKFL</sequence>
<comment type="caution">
    <text evidence="2">The sequence shown here is derived from an EMBL/GenBank/DDBJ whole genome shotgun (WGS) entry which is preliminary data.</text>
</comment>
<feature type="compositionally biased region" description="Basic residues" evidence="1">
    <location>
        <begin position="160"/>
        <end position="171"/>
    </location>
</feature>
<feature type="region of interest" description="Disordered" evidence="1">
    <location>
        <begin position="90"/>
        <end position="121"/>
    </location>
</feature>
<evidence type="ECO:0000313" key="3">
    <source>
        <dbReference type="Proteomes" id="UP001295684"/>
    </source>
</evidence>
<feature type="region of interest" description="Disordered" evidence="1">
    <location>
        <begin position="150"/>
        <end position="190"/>
    </location>
</feature>
<accession>A0AAD2DCC6</accession>
<dbReference type="EMBL" id="CAMPGE010030059">
    <property type="protein sequence ID" value="CAI2387560.1"/>
    <property type="molecule type" value="Genomic_DNA"/>
</dbReference>
<reference evidence="2" key="1">
    <citation type="submission" date="2023-07" db="EMBL/GenBank/DDBJ databases">
        <authorList>
            <consortium name="AG Swart"/>
            <person name="Singh M."/>
            <person name="Singh A."/>
            <person name="Seah K."/>
            <person name="Emmerich C."/>
        </authorList>
    </citation>
    <scope>NUCLEOTIDE SEQUENCE</scope>
    <source>
        <strain evidence="2">DP1</strain>
    </source>
</reference>
<protein>
    <submittedName>
        <fullName evidence="2">Uncharacterized protein</fullName>
    </submittedName>
</protein>
<feature type="region of interest" description="Disordered" evidence="1">
    <location>
        <begin position="32"/>
        <end position="65"/>
    </location>
</feature>
<feature type="compositionally biased region" description="Basic and acidic residues" evidence="1">
    <location>
        <begin position="180"/>
        <end position="190"/>
    </location>
</feature>
<gene>
    <name evidence="2" type="ORF">ECRASSUSDP1_LOCUS29193</name>
</gene>
<keyword evidence="3" id="KW-1185">Reference proteome</keyword>
<name>A0AAD2DCC6_EUPCR</name>
<dbReference type="AlphaFoldDB" id="A0AAD2DCC6"/>
<organism evidence="2 3">
    <name type="scientific">Euplotes crassus</name>
    <dbReference type="NCBI Taxonomy" id="5936"/>
    <lineage>
        <taxon>Eukaryota</taxon>
        <taxon>Sar</taxon>
        <taxon>Alveolata</taxon>
        <taxon>Ciliophora</taxon>
        <taxon>Intramacronucleata</taxon>
        <taxon>Spirotrichea</taxon>
        <taxon>Hypotrichia</taxon>
        <taxon>Euplotida</taxon>
        <taxon>Euplotidae</taxon>
        <taxon>Moneuplotes</taxon>
    </lineage>
</organism>
<proteinExistence type="predicted"/>
<dbReference type="Proteomes" id="UP001295684">
    <property type="component" value="Unassembled WGS sequence"/>
</dbReference>
<evidence type="ECO:0000256" key="1">
    <source>
        <dbReference type="SAM" id="MobiDB-lite"/>
    </source>
</evidence>